<dbReference type="Proteomes" id="UP000051802">
    <property type="component" value="Unassembled WGS sequence"/>
</dbReference>
<comment type="caution">
    <text evidence="1">The sequence shown here is derived from an EMBL/GenBank/DDBJ whole genome shotgun (WGS) entry which is preliminary data.</text>
</comment>
<proteinExistence type="predicted"/>
<dbReference type="EMBL" id="LLXU01000087">
    <property type="protein sequence ID" value="KRG41672.1"/>
    <property type="molecule type" value="Genomic_DNA"/>
</dbReference>
<reference evidence="1 2" key="1">
    <citation type="submission" date="2015-10" db="EMBL/GenBank/DDBJ databases">
        <title>Genome sequencing and analysis of members of genus Stenotrophomonas.</title>
        <authorList>
            <person name="Patil P.P."/>
            <person name="Midha S."/>
            <person name="Patil P.B."/>
        </authorList>
    </citation>
    <scope>NUCLEOTIDE SEQUENCE [LARGE SCALE GENOMIC DNA]</scope>
    <source>
        <strain evidence="1 2">JCM 16536</strain>
    </source>
</reference>
<evidence type="ECO:0000313" key="1">
    <source>
        <dbReference type="EMBL" id="KRG41672.1"/>
    </source>
</evidence>
<organism evidence="1 2">
    <name type="scientific">Stenotrophomonas panacihumi</name>
    <dbReference type="NCBI Taxonomy" id="676599"/>
    <lineage>
        <taxon>Bacteria</taxon>
        <taxon>Pseudomonadati</taxon>
        <taxon>Pseudomonadota</taxon>
        <taxon>Gammaproteobacteria</taxon>
        <taxon>Lysobacterales</taxon>
        <taxon>Lysobacteraceae</taxon>
        <taxon>Stenotrophomonas</taxon>
    </lineage>
</organism>
<accession>A0A0R0ALY0</accession>
<dbReference type="AlphaFoldDB" id="A0A0R0ALY0"/>
<name>A0A0R0ALY0_9GAMM</name>
<keyword evidence="2" id="KW-1185">Reference proteome</keyword>
<dbReference type="STRING" id="676599.ARC20_01235"/>
<gene>
    <name evidence="1" type="ORF">ARC20_01235</name>
</gene>
<dbReference type="OrthoDB" id="7596615at2"/>
<protein>
    <submittedName>
        <fullName evidence="1">Uncharacterized protein</fullName>
    </submittedName>
</protein>
<evidence type="ECO:0000313" key="2">
    <source>
        <dbReference type="Proteomes" id="UP000051802"/>
    </source>
</evidence>
<sequence>MGSSSAEDSVFINCPFDAAYQPLLQALLFTTVYLGLRPRIALERSDSGESRISKILELIRESRYAIHDLSRMQAREAGEYYRLNMPFELGLDVGCRHFGTDALAQKRCLIMESERYRYQVALSDLAGSDIAAHEDEPRRVVTEVRNWLAMQCRPGAPGPTEVWGAYADFSTWYKMSLTCQGFSGEDASDLPVPELLHSIRRWLELPA</sequence>